<dbReference type="GO" id="GO:0005737">
    <property type="term" value="C:cytoplasm"/>
    <property type="evidence" value="ECO:0007669"/>
    <property type="project" value="TreeGrafter"/>
</dbReference>
<dbReference type="AlphaFoldDB" id="A0A9Q8QSU8"/>
<dbReference type="Proteomes" id="UP000829364">
    <property type="component" value="Chromosome 14"/>
</dbReference>
<dbReference type="InterPro" id="IPR014025">
    <property type="entry name" value="Glutaredoxin_subgr"/>
</dbReference>
<dbReference type="Pfam" id="PF00462">
    <property type="entry name" value="Glutaredoxin"/>
    <property type="match status" value="1"/>
</dbReference>
<dbReference type="InterPro" id="IPR036249">
    <property type="entry name" value="Thioredoxin-like_sf"/>
</dbReference>
<dbReference type="SUPFAM" id="SSF52833">
    <property type="entry name" value="Thioredoxin-like"/>
    <property type="match status" value="1"/>
</dbReference>
<dbReference type="KEGG" id="ptkz:JDV02_010721"/>
<evidence type="ECO:0000313" key="2">
    <source>
        <dbReference type="EMBL" id="UNI25013.1"/>
    </source>
</evidence>
<keyword evidence="3" id="KW-1185">Reference proteome</keyword>
<sequence>MGSSLSTPKNDPQVEAHIQRLVAENPVIAFTKVTCPYCASTKLILKQKRVQHVCIDVDITSGGSALHHTLKQMTGQRTVPCIFINGQRIGGNSELRALKKSGELDKMLESVPRTADHVG</sequence>
<name>A0A9Q8QSU8_9HYPO</name>
<gene>
    <name evidence="2" type="ORF">JDV02_010721</name>
</gene>
<proteinExistence type="predicted"/>
<dbReference type="PANTHER" id="PTHR45694">
    <property type="entry name" value="GLUTAREDOXIN 2"/>
    <property type="match status" value="1"/>
</dbReference>
<dbReference type="PRINTS" id="PR00160">
    <property type="entry name" value="GLUTAREDOXIN"/>
</dbReference>
<dbReference type="GO" id="GO:0015038">
    <property type="term" value="F:glutathione disulfide oxidoreductase activity"/>
    <property type="evidence" value="ECO:0007669"/>
    <property type="project" value="TreeGrafter"/>
</dbReference>
<dbReference type="GO" id="GO:0034599">
    <property type="term" value="P:cellular response to oxidative stress"/>
    <property type="evidence" value="ECO:0007669"/>
    <property type="project" value="TreeGrafter"/>
</dbReference>
<evidence type="ECO:0000259" key="1">
    <source>
        <dbReference type="Pfam" id="PF00462"/>
    </source>
</evidence>
<organism evidence="2 3">
    <name type="scientific">Purpureocillium takamizusanense</name>
    <dbReference type="NCBI Taxonomy" id="2060973"/>
    <lineage>
        <taxon>Eukaryota</taxon>
        <taxon>Fungi</taxon>
        <taxon>Dikarya</taxon>
        <taxon>Ascomycota</taxon>
        <taxon>Pezizomycotina</taxon>
        <taxon>Sordariomycetes</taxon>
        <taxon>Hypocreomycetidae</taxon>
        <taxon>Hypocreales</taxon>
        <taxon>Ophiocordycipitaceae</taxon>
        <taxon>Purpureocillium</taxon>
    </lineage>
</organism>
<dbReference type="Gene3D" id="3.40.30.10">
    <property type="entry name" value="Glutaredoxin"/>
    <property type="match status" value="1"/>
</dbReference>
<dbReference type="RefSeq" id="XP_047848494.1">
    <property type="nucleotide sequence ID" value="XM_047992480.1"/>
</dbReference>
<dbReference type="CDD" id="cd03419">
    <property type="entry name" value="GRX_GRXh_1_2_like"/>
    <property type="match status" value="1"/>
</dbReference>
<accession>A0A9Q8QSU8</accession>
<dbReference type="PROSITE" id="PS51354">
    <property type="entry name" value="GLUTAREDOXIN_2"/>
    <property type="match status" value="1"/>
</dbReference>
<evidence type="ECO:0000313" key="3">
    <source>
        <dbReference type="Proteomes" id="UP000829364"/>
    </source>
</evidence>
<dbReference type="InterPro" id="IPR002109">
    <property type="entry name" value="Glutaredoxin"/>
</dbReference>
<dbReference type="GeneID" id="72072664"/>
<reference evidence="2" key="1">
    <citation type="submission" date="2021-11" db="EMBL/GenBank/DDBJ databases">
        <title>Purpureocillium_takamizusanense_genome.</title>
        <authorList>
            <person name="Nguyen N.-H."/>
        </authorList>
    </citation>
    <scope>NUCLEOTIDE SEQUENCE</scope>
    <source>
        <strain evidence="2">PT3</strain>
    </source>
</reference>
<feature type="domain" description="Glutaredoxin" evidence="1">
    <location>
        <begin position="27"/>
        <end position="89"/>
    </location>
</feature>
<dbReference type="OrthoDB" id="418495at2759"/>
<dbReference type="EMBL" id="CP086367">
    <property type="protein sequence ID" value="UNI25013.1"/>
    <property type="molecule type" value="Genomic_DNA"/>
</dbReference>
<protein>
    <recommendedName>
        <fullName evidence="1">Glutaredoxin domain-containing protein</fullName>
    </recommendedName>
</protein>
<dbReference type="PANTHER" id="PTHR45694:SF18">
    <property type="entry name" value="GLUTAREDOXIN-1-RELATED"/>
    <property type="match status" value="1"/>
</dbReference>